<accession>A0ACC0XQW7</accession>
<organism evidence="1 2">
    <name type="scientific">Pistacia integerrima</name>
    <dbReference type="NCBI Taxonomy" id="434235"/>
    <lineage>
        <taxon>Eukaryota</taxon>
        <taxon>Viridiplantae</taxon>
        <taxon>Streptophyta</taxon>
        <taxon>Embryophyta</taxon>
        <taxon>Tracheophyta</taxon>
        <taxon>Spermatophyta</taxon>
        <taxon>Magnoliopsida</taxon>
        <taxon>eudicotyledons</taxon>
        <taxon>Gunneridae</taxon>
        <taxon>Pentapetalae</taxon>
        <taxon>rosids</taxon>
        <taxon>malvids</taxon>
        <taxon>Sapindales</taxon>
        <taxon>Anacardiaceae</taxon>
        <taxon>Pistacia</taxon>
    </lineage>
</organism>
<comment type="caution">
    <text evidence="1">The sequence shown here is derived from an EMBL/GenBank/DDBJ whole genome shotgun (WGS) entry which is preliminary data.</text>
</comment>
<proteinExistence type="predicted"/>
<dbReference type="EMBL" id="CM047746">
    <property type="protein sequence ID" value="KAJ0021656.1"/>
    <property type="molecule type" value="Genomic_DNA"/>
</dbReference>
<evidence type="ECO:0000313" key="1">
    <source>
        <dbReference type="EMBL" id="KAJ0021656.1"/>
    </source>
</evidence>
<dbReference type="Proteomes" id="UP001163603">
    <property type="component" value="Chromosome 11"/>
</dbReference>
<evidence type="ECO:0000313" key="2">
    <source>
        <dbReference type="Proteomes" id="UP001163603"/>
    </source>
</evidence>
<protein>
    <submittedName>
        <fullName evidence="1">Uncharacterized protein</fullName>
    </submittedName>
</protein>
<reference evidence="2" key="1">
    <citation type="journal article" date="2023" name="G3 (Bethesda)">
        <title>Genome assembly and association tests identify interacting loci associated with vigor, precocity, and sex in interspecific pistachio rootstocks.</title>
        <authorList>
            <person name="Palmer W."/>
            <person name="Jacygrad E."/>
            <person name="Sagayaradj S."/>
            <person name="Cavanaugh K."/>
            <person name="Han R."/>
            <person name="Bertier L."/>
            <person name="Beede B."/>
            <person name="Kafkas S."/>
            <person name="Golino D."/>
            <person name="Preece J."/>
            <person name="Michelmore R."/>
        </authorList>
    </citation>
    <scope>NUCLEOTIDE SEQUENCE [LARGE SCALE GENOMIC DNA]</scope>
</reference>
<keyword evidence="2" id="KW-1185">Reference proteome</keyword>
<sequence>MATPSLKLTLLTIFTILLVKGFSSEEHEQQQRPCGSVDGLAVLLGCQNFLLKDGPKVPPSGDCCKAVEEIGMNCTCKIITKDIEAILSMEKLAIQFHQHEIFFGEANGGHLQITQ</sequence>
<name>A0ACC0XQW7_9ROSI</name>
<gene>
    <name evidence="1" type="ORF">Pint_30932</name>
</gene>